<gene>
    <name evidence="2" type="ORF">GUITHDRAFT_116322</name>
</gene>
<proteinExistence type="predicted"/>
<feature type="compositionally biased region" description="Polar residues" evidence="1">
    <location>
        <begin position="51"/>
        <end position="65"/>
    </location>
</feature>
<dbReference type="GeneID" id="17294288"/>
<name>L1IML2_GUITC</name>
<evidence type="ECO:0000313" key="3">
    <source>
        <dbReference type="EnsemblProtists" id="EKX37513"/>
    </source>
</evidence>
<dbReference type="Proteomes" id="UP000011087">
    <property type="component" value="Unassembled WGS sequence"/>
</dbReference>
<evidence type="ECO:0000313" key="2">
    <source>
        <dbReference type="EMBL" id="EKX37513.1"/>
    </source>
</evidence>
<dbReference type="PaxDb" id="55529-EKX37513"/>
<sequence>MMKAESITKDITADYEKEPKAYGRENYFENNNSNVIYVDPETEGQRDEDASSNISLTSEVKSMKSTAPEPKTLYNFRRPSKKQKLYI</sequence>
<accession>L1IML2</accession>
<dbReference type="EMBL" id="JH993058">
    <property type="protein sequence ID" value="EKX37513.1"/>
    <property type="molecule type" value="Genomic_DNA"/>
</dbReference>
<evidence type="ECO:0000313" key="4">
    <source>
        <dbReference type="Proteomes" id="UP000011087"/>
    </source>
</evidence>
<dbReference type="KEGG" id="gtt:GUITHDRAFT_116322"/>
<feature type="region of interest" description="Disordered" evidence="1">
    <location>
        <begin position="40"/>
        <end position="87"/>
    </location>
</feature>
<dbReference type="HOGENOM" id="CLU_2488174_0_0_1"/>
<reference evidence="3" key="3">
    <citation type="submission" date="2015-06" db="UniProtKB">
        <authorList>
            <consortium name="EnsemblProtists"/>
        </authorList>
    </citation>
    <scope>IDENTIFICATION</scope>
</reference>
<protein>
    <submittedName>
        <fullName evidence="2 3">Uncharacterized protein</fullName>
    </submittedName>
</protein>
<reference evidence="2 4" key="1">
    <citation type="journal article" date="2012" name="Nature">
        <title>Algal genomes reveal evolutionary mosaicism and the fate of nucleomorphs.</title>
        <authorList>
            <consortium name="DOE Joint Genome Institute"/>
            <person name="Curtis B.A."/>
            <person name="Tanifuji G."/>
            <person name="Burki F."/>
            <person name="Gruber A."/>
            <person name="Irimia M."/>
            <person name="Maruyama S."/>
            <person name="Arias M.C."/>
            <person name="Ball S.G."/>
            <person name="Gile G.H."/>
            <person name="Hirakawa Y."/>
            <person name="Hopkins J.F."/>
            <person name="Kuo A."/>
            <person name="Rensing S.A."/>
            <person name="Schmutz J."/>
            <person name="Symeonidi A."/>
            <person name="Elias M."/>
            <person name="Eveleigh R.J."/>
            <person name="Herman E.K."/>
            <person name="Klute M.J."/>
            <person name="Nakayama T."/>
            <person name="Obornik M."/>
            <person name="Reyes-Prieto A."/>
            <person name="Armbrust E.V."/>
            <person name="Aves S.J."/>
            <person name="Beiko R.G."/>
            <person name="Coutinho P."/>
            <person name="Dacks J.B."/>
            <person name="Durnford D.G."/>
            <person name="Fast N.M."/>
            <person name="Green B.R."/>
            <person name="Grisdale C.J."/>
            <person name="Hempel F."/>
            <person name="Henrissat B."/>
            <person name="Hoppner M.P."/>
            <person name="Ishida K."/>
            <person name="Kim E."/>
            <person name="Koreny L."/>
            <person name="Kroth P.G."/>
            <person name="Liu Y."/>
            <person name="Malik S.B."/>
            <person name="Maier U.G."/>
            <person name="McRose D."/>
            <person name="Mock T."/>
            <person name="Neilson J.A."/>
            <person name="Onodera N.T."/>
            <person name="Poole A.M."/>
            <person name="Pritham E.J."/>
            <person name="Richards T.A."/>
            <person name="Rocap G."/>
            <person name="Roy S.W."/>
            <person name="Sarai C."/>
            <person name="Schaack S."/>
            <person name="Shirato S."/>
            <person name="Slamovits C.H."/>
            <person name="Spencer D.F."/>
            <person name="Suzuki S."/>
            <person name="Worden A.Z."/>
            <person name="Zauner S."/>
            <person name="Barry K."/>
            <person name="Bell C."/>
            <person name="Bharti A.K."/>
            <person name="Crow J.A."/>
            <person name="Grimwood J."/>
            <person name="Kramer R."/>
            <person name="Lindquist E."/>
            <person name="Lucas S."/>
            <person name="Salamov A."/>
            <person name="McFadden G.I."/>
            <person name="Lane C.E."/>
            <person name="Keeling P.J."/>
            <person name="Gray M.W."/>
            <person name="Grigoriev I.V."/>
            <person name="Archibald J.M."/>
        </authorList>
    </citation>
    <scope>NUCLEOTIDE SEQUENCE</scope>
    <source>
        <strain evidence="2 4">CCMP2712</strain>
    </source>
</reference>
<dbReference type="AlphaFoldDB" id="L1IML2"/>
<organism evidence="2">
    <name type="scientific">Guillardia theta (strain CCMP2712)</name>
    <name type="common">Cryptophyte</name>
    <dbReference type="NCBI Taxonomy" id="905079"/>
    <lineage>
        <taxon>Eukaryota</taxon>
        <taxon>Cryptophyceae</taxon>
        <taxon>Pyrenomonadales</taxon>
        <taxon>Geminigeraceae</taxon>
        <taxon>Guillardia</taxon>
    </lineage>
</organism>
<feature type="region of interest" description="Disordered" evidence="1">
    <location>
        <begin position="1"/>
        <end position="26"/>
    </location>
</feature>
<keyword evidence="4" id="KW-1185">Reference proteome</keyword>
<dbReference type="EnsemblProtists" id="EKX37513">
    <property type="protein sequence ID" value="EKX37513"/>
    <property type="gene ID" value="GUITHDRAFT_116322"/>
</dbReference>
<reference evidence="4" key="2">
    <citation type="submission" date="2012-11" db="EMBL/GenBank/DDBJ databases">
        <authorList>
            <person name="Kuo A."/>
            <person name="Curtis B.A."/>
            <person name="Tanifuji G."/>
            <person name="Burki F."/>
            <person name="Gruber A."/>
            <person name="Irimia M."/>
            <person name="Maruyama S."/>
            <person name="Arias M.C."/>
            <person name="Ball S.G."/>
            <person name="Gile G.H."/>
            <person name="Hirakawa Y."/>
            <person name="Hopkins J.F."/>
            <person name="Rensing S.A."/>
            <person name="Schmutz J."/>
            <person name="Symeonidi A."/>
            <person name="Elias M."/>
            <person name="Eveleigh R.J."/>
            <person name="Herman E.K."/>
            <person name="Klute M.J."/>
            <person name="Nakayama T."/>
            <person name="Obornik M."/>
            <person name="Reyes-Prieto A."/>
            <person name="Armbrust E.V."/>
            <person name="Aves S.J."/>
            <person name="Beiko R.G."/>
            <person name="Coutinho P."/>
            <person name="Dacks J.B."/>
            <person name="Durnford D.G."/>
            <person name="Fast N.M."/>
            <person name="Green B.R."/>
            <person name="Grisdale C."/>
            <person name="Hempe F."/>
            <person name="Henrissat B."/>
            <person name="Hoppner M.P."/>
            <person name="Ishida K.-I."/>
            <person name="Kim E."/>
            <person name="Koreny L."/>
            <person name="Kroth P.G."/>
            <person name="Liu Y."/>
            <person name="Malik S.-B."/>
            <person name="Maier U.G."/>
            <person name="McRose D."/>
            <person name="Mock T."/>
            <person name="Neilson J.A."/>
            <person name="Onodera N.T."/>
            <person name="Poole A.M."/>
            <person name="Pritham E.J."/>
            <person name="Richards T.A."/>
            <person name="Rocap G."/>
            <person name="Roy S.W."/>
            <person name="Sarai C."/>
            <person name="Schaack S."/>
            <person name="Shirato S."/>
            <person name="Slamovits C.H."/>
            <person name="Spencer D.F."/>
            <person name="Suzuki S."/>
            <person name="Worden A.Z."/>
            <person name="Zauner S."/>
            <person name="Barry K."/>
            <person name="Bell C."/>
            <person name="Bharti A.K."/>
            <person name="Crow J.A."/>
            <person name="Grimwood J."/>
            <person name="Kramer R."/>
            <person name="Lindquist E."/>
            <person name="Lucas S."/>
            <person name="Salamov A."/>
            <person name="McFadden G.I."/>
            <person name="Lane C.E."/>
            <person name="Keeling P.J."/>
            <person name="Gray M.W."/>
            <person name="Grigoriev I.V."/>
            <person name="Archibald J.M."/>
        </authorList>
    </citation>
    <scope>NUCLEOTIDE SEQUENCE</scope>
    <source>
        <strain evidence="4">CCMP2712</strain>
    </source>
</reference>
<dbReference type="RefSeq" id="XP_005824493.1">
    <property type="nucleotide sequence ID" value="XM_005824436.1"/>
</dbReference>
<feature type="compositionally biased region" description="Basic residues" evidence="1">
    <location>
        <begin position="78"/>
        <end position="87"/>
    </location>
</feature>
<evidence type="ECO:0000256" key="1">
    <source>
        <dbReference type="SAM" id="MobiDB-lite"/>
    </source>
</evidence>